<dbReference type="Pfam" id="PF14870">
    <property type="entry name" value="PSII_BNR"/>
    <property type="match status" value="1"/>
</dbReference>
<accession>A0ABY8RGV8</accession>
<dbReference type="RefSeq" id="WP_282905698.1">
    <property type="nucleotide sequence ID" value="NZ_CP124855.1"/>
</dbReference>
<feature type="domain" description="Photosynthesis system II assembly factor Ycf48/Hcf136-like" evidence="3">
    <location>
        <begin position="37"/>
        <end position="150"/>
    </location>
</feature>
<organism evidence="4 5">
    <name type="scientific">Chryseobacterium gotjawalense</name>
    <dbReference type="NCBI Taxonomy" id="3042315"/>
    <lineage>
        <taxon>Bacteria</taxon>
        <taxon>Pseudomonadati</taxon>
        <taxon>Bacteroidota</taxon>
        <taxon>Flavobacteriia</taxon>
        <taxon>Flavobacteriales</taxon>
        <taxon>Weeksellaceae</taxon>
        <taxon>Chryseobacterium group</taxon>
        <taxon>Chryseobacterium</taxon>
    </lineage>
</organism>
<dbReference type="EMBL" id="CP124855">
    <property type="protein sequence ID" value="WHF52403.1"/>
    <property type="molecule type" value="Genomic_DNA"/>
</dbReference>
<evidence type="ECO:0000259" key="3">
    <source>
        <dbReference type="Pfam" id="PF14870"/>
    </source>
</evidence>
<protein>
    <submittedName>
        <fullName evidence="4">YCF48-related protein</fullName>
    </submittedName>
</protein>
<dbReference type="Gene3D" id="2.130.10.10">
    <property type="entry name" value="YVTN repeat-like/Quinoprotein amine dehydrogenase"/>
    <property type="match status" value="1"/>
</dbReference>
<gene>
    <name evidence="4" type="ORF">QGN23_03765</name>
</gene>
<evidence type="ECO:0000256" key="1">
    <source>
        <dbReference type="ARBA" id="ARBA00022729"/>
    </source>
</evidence>
<feature type="chain" id="PRO_5045780277" evidence="2">
    <location>
        <begin position="19"/>
        <end position="395"/>
    </location>
</feature>
<evidence type="ECO:0000256" key="2">
    <source>
        <dbReference type="SAM" id="SignalP"/>
    </source>
</evidence>
<keyword evidence="5" id="KW-1185">Reference proteome</keyword>
<keyword evidence="1 2" id="KW-0732">Signal</keyword>
<dbReference type="InterPro" id="IPR028203">
    <property type="entry name" value="PSII_CF48-like_dom"/>
</dbReference>
<feature type="signal peptide" evidence="2">
    <location>
        <begin position="1"/>
        <end position="18"/>
    </location>
</feature>
<evidence type="ECO:0000313" key="4">
    <source>
        <dbReference type="EMBL" id="WHF52403.1"/>
    </source>
</evidence>
<dbReference type="NCBIfam" id="TIGR04183">
    <property type="entry name" value="Por_Secre_tail"/>
    <property type="match status" value="1"/>
</dbReference>
<dbReference type="Proteomes" id="UP001241656">
    <property type="component" value="Chromosome"/>
</dbReference>
<proteinExistence type="predicted"/>
<dbReference type="SUPFAM" id="SSF110296">
    <property type="entry name" value="Oligoxyloglucan reducing end-specific cellobiohydrolase"/>
    <property type="match status" value="1"/>
</dbReference>
<dbReference type="InterPro" id="IPR026444">
    <property type="entry name" value="Secre_tail"/>
</dbReference>
<reference evidence="4 5" key="1">
    <citation type="submission" date="2023-05" db="EMBL/GenBank/DDBJ databases">
        <title>Genomic insight into Chryseobacterium sp. wdc7 isolated forest soil (Gotjawal).</title>
        <authorList>
            <person name="Park S.-J."/>
        </authorList>
    </citation>
    <scope>NUCLEOTIDE SEQUENCE [LARGE SCALE GENOMIC DNA]</scope>
    <source>
        <strain evidence="5">wdc7</strain>
    </source>
</reference>
<evidence type="ECO:0000313" key="5">
    <source>
        <dbReference type="Proteomes" id="UP001241656"/>
    </source>
</evidence>
<sequence>MKQKLLFLIIFNSFLFQAQNTWSLKYTFTDHFQNKYASFIDENKGFVVGFSNDGKGTIKYTADGGTTWAEIFKQNNVSFAPSITYLDENIIWAYQGQNIYKTQNNGVTWSTATISNALGYLKSLRFTSLNDGVMTTSTAMYKTTDGGVNWILFKTYNLTDFDLISTGKSINRNTGFGYGIADKKIFQTTDFGENWTEIFTMPSTPTAQTYKFTGVNFRGFVTGEYNYGTLGYDGTTFKKVGNTWQKLVNNFIRFACSGSYSDNLFIGYADKNIYNIESKAILFTVPSTDYISSFEFIGNIGYAVGSNTFYKSSNLLSTNEKISKKFTIFTNAGFVIIKSENYNGEITIFDIIGRQIVSNQKIGKNETKQISLKGGIYIVKTKSGNEITSQKILIR</sequence>
<dbReference type="InterPro" id="IPR015943">
    <property type="entry name" value="WD40/YVTN_repeat-like_dom_sf"/>
</dbReference>
<name>A0ABY8RGV8_9FLAO</name>